<dbReference type="Gene3D" id="3.30.200.20">
    <property type="entry name" value="Phosphorylase Kinase, domain 1"/>
    <property type="match status" value="1"/>
</dbReference>
<dbReference type="PANTHER" id="PTHR13800">
    <property type="entry name" value="TRANSIENT RECEPTOR POTENTIAL CATION CHANNEL, SUBFAMILY M, MEMBER 6"/>
    <property type="match status" value="1"/>
</dbReference>
<keyword evidence="18 28" id="KW-0472">Membrane</keyword>
<keyword evidence="10" id="KW-0808">Transferase</keyword>
<comment type="catalytic activity">
    <reaction evidence="25">
        <text>L-threonyl-[protein] + ATP = O-phospho-L-threonyl-[protein] + ADP + H(+)</text>
        <dbReference type="Rhea" id="RHEA:46608"/>
        <dbReference type="Rhea" id="RHEA-COMP:11060"/>
        <dbReference type="Rhea" id="RHEA-COMP:11605"/>
        <dbReference type="ChEBI" id="CHEBI:15378"/>
        <dbReference type="ChEBI" id="CHEBI:30013"/>
        <dbReference type="ChEBI" id="CHEBI:30616"/>
        <dbReference type="ChEBI" id="CHEBI:61977"/>
        <dbReference type="ChEBI" id="CHEBI:456216"/>
        <dbReference type="EC" id="2.7.11.1"/>
    </reaction>
</comment>
<keyword evidence="20" id="KW-0407">Ion channel</keyword>
<comment type="subcellular location">
    <subcellularLocation>
        <location evidence="2">Cell membrane</location>
        <topology evidence="2">Multi-pass membrane protein</topology>
    </subcellularLocation>
    <subcellularLocation>
        <location evidence="1">Nucleus</location>
    </subcellularLocation>
</comment>
<evidence type="ECO:0000313" key="31">
    <source>
        <dbReference type="Proteomes" id="UP000308365"/>
    </source>
</evidence>
<comment type="catalytic activity">
    <reaction evidence="22">
        <text>Mg(2+)(in) = Mg(2+)(out)</text>
        <dbReference type="Rhea" id="RHEA:29827"/>
        <dbReference type="ChEBI" id="CHEBI:18420"/>
    </reaction>
</comment>
<dbReference type="InterPro" id="IPR004166">
    <property type="entry name" value="a-kinase_dom"/>
</dbReference>
<gene>
    <name evidence="30" type="ORF">EI555_020219</name>
</gene>
<comment type="catalytic activity">
    <reaction evidence="23">
        <text>Zn(2+)(in) = Zn(2+)(out)</text>
        <dbReference type="Rhea" id="RHEA:29351"/>
        <dbReference type="ChEBI" id="CHEBI:29105"/>
    </reaction>
</comment>
<organism evidence="30 31">
    <name type="scientific">Monodon monoceros</name>
    <name type="common">Narwhal</name>
    <name type="synonym">Ceratodon monodon</name>
    <dbReference type="NCBI Taxonomy" id="40151"/>
    <lineage>
        <taxon>Eukaryota</taxon>
        <taxon>Metazoa</taxon>
        <taxon>Chordata</taxon>
        <taxon>Craniata</taxon>
        <taxon>Vertebrata</taxon>
        <taxon>Euteleostomi</taxon>
        <taxon>Mammalia</taxon>
        <taxon>Eutheria</taxon>
        <taxon>Laurasiatheria</taxon>
        <taxon>Artiodactyla</taxon>
        <taxon>Whippomorpha</taxon>
        <taxon>Cetacea</taxon>
        <taxon>Odontoceti</taxon>
        <taxon>Monodontidae</taxon>
        <taxon>Monodon</taxon>
    </lineage>
</organism>
<keyword evidence="16 28" id="KW-1133">Transmembrane helix</keyword>
<evidence type="ECO:0000256" key="3">
    <source>
        <dbReference type="ARBA" id="ARBA00012513"/>
    </source>
</evidence>
<dbReference type="GO" id="GO:0051262">
    <property type="term" value="P:protein tetramerization"/>
    <property type="evidence" value="ECO:0007669"/>
    <property type="project" value="InterPro"/>
</dbReference>
<feature type="compositionally biased region" description="Polar residues" evidence="27">
    <location>
        <begin position="1879"/>
        <end position="1888"/>
    </location>
</feature>
<dbReference type="SMART" id="SM00811">
    <property type="entry name" value="Alpha_kinase"/>
    <property type="match status" value="1"/>
</dbReference>
<protein>
    <recommendedName>
        <fullName evidence="3">non-specific serine/threonine protein kinase</fullName>
        <ecNumber evidence="3">2.7.11.1</ecNumber>
    </recommendedName>
</protein>
<keyword evidence="15" id="KW-0106">Calcium</keyword>
<dbReference type="Pfam" id="PF25508">
    <property type="entry name" value="TRPM2"/>
    <property type="match status" value="1"/>
</dbReference>
<feature type="region of interest" description="Disordered" evidence="27">
    <location>
        <begin position="720"/>
        <end position="739"/>
    </location>
</feature>
<dbReference type="GO" id="GO:0005524">
    <property type="term" value="F:ATP binding"/>
    <property type="evidence" value="ECO:0007669"/>
    <property type="project" value="InterPro"/>
</dbReference>
<evidence type="ECO:0000313" key="30">
    <source>
        <dbReference type="EMBL" id="TKC40749.1"/>
    </source>
</evidence>
<evidence type="ECO:0000256" key="28">
    <source>
        <dbReference type="SAM" id="Phobius"/>
    </source>
</evidence>
<evidence type="ECO:0000256" key="14">
    <source>
        <dbReference type="ARBA" id="ARBA00022833"/>
    </source>
</evidence>
<dbReference type="InterPro" id="IPR041491">
    <property type="entry name" value="TRPM_SLOG"/>
</dbReference>
<accession>A0A4U1EVI6</accession>
<feature type="transmembrane region" description="Helical" evidence="28">
    <location>
        <begin position="902"/>
        <end position="921"/>
    </location>
</feature>
<dbReference type="InterPro" id="IPR032415">
    <property type="entry name" value="TRPM_tetra"/>
</dbReference>
<evidence type="ECO:0000256" key="1">
    <source>
        <dbReference type="ARBA" id="ARBA00004123"/>
    </source>
</evidence>
<dbReference type="InterPro" id="IPR005821">
    <property type="entry name" value="Ion_trans_dom"/>
</dbReference>
<evidence type="ECO:0000256" key="13">
    <source>
        <dbReference type="ARBA" id="ARBA00022777"/>
    </source>
</evidence>
<evidence type="ECO:0000256" key="21">
    <source>
        <dbReference type="ARBA" id="ARBA00025760"/>
    </source>
</evidence>
<keyword evidence="8" id="KW-0109">Calcium transport</keyword>
<proteinExistence type="inferred from homology"/>
<evidence type="ECO:0000256" key="25">
    <source>
        <dbReference type="ARBA" id="ARBA00047899"/>
    </source>
</evidence>
<feature type="transmembrane region" description="Helical" evidence="28">
    <location>
        <begin position="1058"/>
        <end position="1078"/>
    </location>
</feature>
<keyword evidence="19" id="KW-0539">Nucleus</keyword>
<keyword evidence="4" id="KW-0813">Transport</keyword>
<dbReference type="Proteomes" id="UP000308365">
    <property type="component" value="Unassembled WGS sequence"/>
</dbReference>
<evidence type="ECO:0000256" key="11">
    <source>
        <dbReference type="ARBA" id="ARBA00022692"/>
    </source>
</evidence>
<evidence type="ECO:0000256" key="26">
    <source>
        <dbReference type="ARBA" id="ARBA00048679"/>
    </source>
</evidence>
<feature type="region of interest" description="Disordered" evidence="27">
    <location>
        <begin position="1862"/>
        <end position="1888"/>
    </location>
</feature>
<dbReference type="InterPro" id="IPR037162">
    <property type="entry name" value="TRPM_tetra_sf"/>
</dbReference>
<dbReference type="GO" id="GO:0005262">
    <property type="term" value="F:calcium channel activity"/>
    <property type="evidence" value="ECO:0007669"/>
    <property type="project" value="UniProtKB-KW"/>
</dbReference>
<comment type="similarity">
    <text evidence="21">In the C-terminal section; belongs to the protein kinase superfamily. Alpha-type protein kinase family. ALPK subfamily.</text>
</comment>
<evidence type="ECO:0000259" key="29">
    <source>
        <dbReference type="PROSITE" id="PS51158"/>
    </source>
</evidence>
<feature type="region of interest" description="Disordered" evidence="27">
    <location>
        <begin position="1614"/>
        <end position="1640"/>
    </location>
</feature>
<evidence type="ECO:0000256" key="17">
    <source>
        <dbReference type="ARBA" id="ARBA00023065"/>
    </source>
</evidence>
<keyword evidence="6" id="KW-0723">Serine/threonine-protein kinase</keyword>
<evidence type="ECO:0000256" key="20">
    <source>
        <dbReference type="ARBA" id="ARBA00023303"/>
    </source>
</evidence>
<evidence type="ECO:0000256" key="10">
    <source>
        <dbReference type="ARBA" id="ARBA00022679"/>
    </source>
</evidence>
<dbReference type="Gene3D" id="1.20.5.1010">
    <property type="entry name" value="TRPM, tetramerisation domain"/>
    <property type="match status" value="1"/>
</dbReference>
<dbReference type="InterPro" id="IPR011009">
    <property type="entry name" value="Kinase-like_dom_sf"/>
</dbReference>
<evidence type="ECO:0000256" key="18">
    <source>
        <dbReference type="ARBA" id="ARBA00023136"/>
    </source>
</evidence>
<evidence type="ECO:0000256" key="12">
    <source>
        <dbReference type="ARBA" id="ARBA00022723"/>
    </source>
</evidence>
<evidence type="ECO:0000256" key="22">
    <source>
        <dbReference type="ARBA" id="ARBA00034269"/>
    </source>
</evidence>
<dbReference type="EMBL" id="RWIC01000712">
    <property type="protein sequence ID" value="TKC40749.1"/>
    <property type="molecule type" value="Genomic_DNA"/>
</dbReference>
<sequence>MILCHLLALDLEALQDLSQKSWIEGVFDKRECNKIIPSSKDPHRYFPLFYVYVYMRIFQYIRTSYDTKLDHLLHLMLKEWKMELPKLVISVHGGIQNFKMPSKLKEIFSQGLVKAAETTGAWIITEGINTGVSKHVGDALKAHSSQSLRKIWTVGIPPWGVIENRKDLIGRDVVCLYQTLGNPLSKLTTLNCMHSHFILSDDGTVGKYGNEMKLRRNLEKYLSLQKIHSRSRQGVPVVGLVVEGGPNVILSVWETVKDKDPVVVCEGTGRAADLLAFTHKHFADEGTLRPQVKEEIICMIQNTFNFSLKQSKHLFQILMECMVHRDSITIFDADSEESQDLDLAILTALLKGTNLSASEQLNLAMAWDRMDIAKKHILIYGQHWKPGSLEQAMLDALVMDRVDFVKLLIEYGMNLHRFLTISRLEELYNTKQGPTNMLLHHLVRDVKQHAVLSSYRITLIDIGLVIEYLIGRAYRSSYTRKNFRALYSNLYRKHKEKSVALHKSRKKSKEEQNISDDPDSTGFIYPYNDLLVWAVLMKRQKMAMFFWQHGEEATVKAVIACILYRAMAREAKESNMVDDASEELKNYSKQFGRLALDVLEKAFKQNERMAMKLLTYELKNWSNSTCLKLAVSGGLRPFVSHTCTQMLLTDMWMGRLKMRKNSWLKIIISILFPPTILTLEFKSKAEMSHVPQSQDSQFTWYNGDQNASAPKESACLKDYDLESGPDEKPDENQHFDLKSGPQSLPWTRKVYEFYSAPIVKFWFYTMVYLAFLMLFTYTVLVEMQPQPTVQEWLVIIYIFTNAIEKVREVSYPFYLCLLHTSARCALRLGDENGEVKHEGESGNDPDLYATGKVYISEPGKFTQKVKVWISEYWNLMETVATGLFLVGFGLRWGDPPFYTAGRLIYCIDIIFWFSRLLDFFAVNQHAGPYVTMIAKMTANMFYIVIIMAIVLLSFGVARKAILSPKEPPSWSLARDIVFEPYWMIYGEVYASEIDVCSSQPSCPPGSFLTPFLQAVYLFVQYIIMVNLLIAFFNNVYIDLKSISNNLWKYNRYRYIMTYHEKPWLPPPFILLSHIGLLLRRLCHHQAPNDQEEGDVGLKLYLSKEDLKKLHSFEEQCVEKYFHEKMEGLNCSCEERIRVTSERVTEMCFQLKEMNEKVSFIRDSLLSLDSQVGHLQDLSALTVDTLKVLSAVDSLQEDEALLANRKHSTCRKLPHSWSNVIRAEVLGSLEISGKKKYQCYSMPPSLLRSLARGWHPPRVQTGPFLEITDRKFSNVRDDQEEQETENSVVASGVSLNRQAHPKYGQFLLVPSHLEQVPYSAETNLPLSRPSLEAGTDVLATEHVTQSAVPVHLTWQTPVVSAQGSVVETKEQYESLAQLPARQDKEEQVLPTLICTPAPIKVTSLPSHVKSMQTGGGYVNWAFSEGDETGVFSTEKQWQTCLASTCNCDSKQSEQCQRQIRDRSLSDNSTRLAQRDCSEVGPWLQQNTSLRISPLRRDRPFIRSQSLRLHKEEKLKICKIKNLSKSSEIGQSKWIKAKMLTKDRKLSKKKKKTQGLQVPVITVNTCSQSDQLNPEPGENKISEEQNCSKNWIPVSKFSQISLESYIYQKMKSRETERHSVHVSDHVRQSQEDLSKNSLWNSRSTKVNRNSQLRSSNGVNINLLLFAAIERNNLMRLSQTIPFTPIQLFGEEITVYRLEESSPLNLDKSMSSWSQRGRSAMIQVLSQEEMDGGLRKAMKVISTWSEDDVLKPGHVFIVKSFLPEVVQAWRKIFQESTVLHLCLREIQQQRAAQKLIYTFNQVKPQTIPYTPRSRGMVFGPANLGEDAIRNFIAKHHCNSCCRKLKLPDLKRNDYSPGRINSAFGLEIKTEPAEETPAEEEGNNSPEDLTRL</sequence>
<dbReference type="GO" id="GO:0004674">
    <property type="term" value="F:protein serine/threonine kinase activity"/>
    <property type="evidence" value="ECO:0007669"/>
    <property type="project" value="UniProtKB-KW"/>
</dbReference>
<keyword evidence="13" id="KW-0418">Kinase</keyword>
<feature type="transmembrane region" description="Helical" evidence="28">
    <location>
        <begin position="872"/>
        <end position="890"/>
    </location>
</feature>
<dbReference type="GO" id="GO:0046872">
    <property type="term" value="F:metal ion binding"/>
    <property type="evidence" value="ECO:0007669"/>
    <property type="project" value="UniProtKB-KW"/>
</dbReference>
<evidence type="ECO:0000256" key="7">
    <source>
        <dbReference type="ARBA" id="ARBA00022553"/>
    </source>
</evidence>
<evidence type="ECO:0000256" key="5">
    <source>
        <dbReference type="ARBA" id="ARBA00022475"/>
    </source>
</evidence>
<evidence type="ECO:0000256" key="2">
    <source>
        <dbReference type="ARBA" id="ARBA00004651"/>
    </source>
</evidence>
<keyword evidence="5" id="KW-1003">Cell membrane</keyword>
<comment type="catalytic activity">
    <reaction evidence="26">
        <text>L-seryl-[protein] + ATP = O-phospho-L-seryl-[protein] + ADP + H(+)</text>
        <dbReference type="Rhea" id="RHEA:17989"/>
        <dbReference type="Rhea" id="RHEA-COMP:9863"/>
        <dbReference type="Rhea" id="RHEA-COMP:11604"/>
        <dbReference type="ChEBI" id="CHEBI:15378"/>
        <dbReference type="ChEBI" id="CHEBI:29999"/>
        <dbReference type="ChEBI" id="CHEBI:30616"/>
        <dbReference type="ChEBI" id="CHEBI:83421"/>
        <dbReference type="ChEBI" id="CHEBI:456216"/>
        <dbReference type="EC" id="2.7.11.1"/>
    </reaction>
</comment>
<reference evidence="31" key="1">
    <citation type="journal article" date="2019" name="IScience">
        <title>Narwhal Genome Reveals Long-Term Low Genetic Diversity despite Current Large Abundance Size.</title>
        <authorList>
            <person name="Westbury M.V."/>
            <person name="Petersen B."/>
            <person name="Garde E."/>
            <person name="Heide-Jorgensen M.P."/>
            <person name="Lorenzen E.D."/>
        </authorList>
    </citation>
    <scope>NUCLEOTIDE SEQUENCE [LARGE SCALE GENOMIC DNA]</scope>
</reference>
<dbReference type="GO" id="GO:0005634">
    <property type="term" value="C:nucleus"/>
    <property type="evidence" value="ECO:0007669"/>
    <property type="project" value="UniProtKB-SubCell"/>
</dbReference>
<comment type="catalytic activity">
    <reaction evidence="24">
        <text>Ca(2+)(in) = Ca(2+)(out)</text>
        <dbReference type="Rhea" id="RHEA:29671"/>
        <dbReference type="ChEBI" id="CHEBI:29108"/>
    </reaction>
</comment>
<keyword evidence="12" id="KW-0479">Metal-binding</keyword>
<evidence type="ECO:0000256" key="19">
    <source>
        <dbReference type="ARBA" id="ARBA00023242"/>
    </source>
</evidence>
<evidence type="ECO:0000256" key="6">
    <source>
        <dbReference type="ARBA" id="ARBA00022527"/>
    </source>
</evidence>
<keyword evidence="17" id="KW-0406">Ion transport</keyword>
<dbReference type="PROSITE" id="PS51158">
    <property type="entry name" value="ALPHA_KINASE"/>
    <property type="match status" value="1"/>
</dbReference>
<dbReference type="FunFam" id="1.20.5.1010:FF:000002">
    <property type="entry name" value="Transient receptor potential cation channel subfamily M member 7"/>
    <property type="match status" value="1"/>
</dbReference>
<dbReference type="EC" id="2.7.11.1" evidence="3"/>
<dbReference type="InterPro" id="IPR050927">
    <property type="entry name" value="TRPM"/>
</dbReference>
<feature type="transmembrane region" description="Helical" evidence="28">
    <location>
        <begin position="941"/>
        <end position="961"/>
    </location>
</feature>
<keyword evidence="9" id="KW-0107">Calcium channel</keyword>
<evidence type="ECO:0000256" key="4">
    <source>
        <dbReference type="ARBA" id="ARBA00022448"/>
    </source>
</evidence>
<dbReference type="Pfam" id="PF16519">
    <property type="entry name" value="TRPM_tetra"/>
    <property type="match status" value="1"/>
</dbReference>
<dbReference type="Pfam" id="PF00520">
    <property type="entry name" value="Ion_trans"/>
    <property type="match status" value="1"/>
</dbReference>
<name>A0A4U1EVI6_MONMO</name>
<evidence type="ECO:0000256" key="8">
    <source>
        <dbReference type="ARBA" id="ARBA00022568"/>
    </source>
</evidence>
<dbReference type="GO" id="GO:0016324">
    <property type="term" value="C:apical plasma membrane"/>
    <property type="evidence" value="ECO:0007669"/>
    <property type="project" value="TreeGrafter"/>
</dbReference>
<feature type="transmembrane region" description="Helical" evidence="28">
    <location>
        <begin position="1014"/>
        <end position="1037"/>
    </location>
</feature>
<evidence type="ECO:0000256" key="15">
    <source>
        <dbReference type="ARBA" id="ARBA00022837"/>
    </source>
</evidence>
<evidence type="ECO:0000256" key="24">
    <source>
        <dbReference type="ARBA" id="ARBA00036634"/>
    </source>
</evidence>
<feature type="transmembrane region" description="Helical" evidence="28">
    <location>
        <begin position="761"/>
        <end position="780"/>
    </location>
</feature>
<feature type="compositionally biased region" description="Acidic residues" evidence="27">
    <location>
        <begin position="1869"/>
        <end position="1878"/>
    </location>
</feature>
<keyword evidence="11 28" id="KW-0812">Transmembrane</keyword>
<feature type="domain" description="Alpha-type protein kinase" evidence="29">
    <location>
        <begin position="1581"/>
        <end position="1846"/>
    </location>
</feature>
<feature type="compositionally biased region" description="Basic and acidic residues" evidence="27">
    <location>
        <begin position="720"/>
        <end position="737"/>
    </location>
</feature>
<comment type="caution">
    <text evidence="30">The sequence shown here is derived from an EMBL/GenBank/DDBJ whole genome shotgun (WGS) entry which is preliminary data.</text>
</comment>
<evidence type="ECO:0000256" key="27">
    <source>
        <dbReference type="SAM" id="MobiDB-lite"/>
    </source>
</evidence>
<evidence type="ECO:0000256" key="16">
    <source>
        <dbReference type="ARBA" id="ARBA00022989"/>
    </source>
</evidence>
<evidence type="ECO:0000256" key="9">
    <source>
        <dbReference type="ARBA" id="ARBA00022673"/>
    </source>
</evidence>
<dbReference type="InterPro" id="IPR057366">
    <property type="entry name" value="TRPM-like"/>
</dbReference>
<dbReference type="Pfam" id="PF18139">
    <property type="entry name" value="LSDAT_euk"/>
    <property type="match status" value="1"/>
</dbReference>
<keyword evidence="14" id="KW-0862">Zinc</keyword>
<evidence type="ECO:0000256" key="23">
    <source>
        <dbReference type="ARBA" id="ARBA00034634"/>
    </source>
</evidence>
<dbReference type="SUPFAM" id="SSF56112">
    <property type="entry name" value="Protein kinase-like (PK-like)"/>
    <property type="match status" value="1"/>
</dbReference>
<keyword evidence="7" id="KW-0597">Phosphoprotein</keyword>
<feature type="compositionally biased region" description="Basic and acidic residues" evidence="27">
    <location>
        <begin position="1614"/>
        <end position="1632"/>
    </location>
</feature>
<dbReference type="PANTHER" id="PTHR13800:SF15">
    <property type="entry name" value="TRANSIENT RECEPTOR POTENTIAL CATION CHANNEL SUBFAMILY M MEMBER 6"/>
    <property type="match status" value="1"/>
</dbReference>